<dbReference type="SUPFAM" id="SSF56214">
    <property type="entry name" value="4'-phosphopantetheinyl transferase"/>
    <property type="match status" value="1"/>
</dbReference>
<keyword evidence="7 8" id="KW-0275">Fatty acid biosynthesis</keyword>
<comment type="catalytic activity">
    <reaction evidence="8">
        <text>apo-[ACP] + CoA = holo-[ACP] + adenosine 3',5'-bisphosphate + H(+)</text>
        <dbReference type="Rhea" id="RHEA:12068"/>
        <dbReference type="Rhea" id="RHEA-COMP:9685"/>
        <dbReference type="Rhea" id="RHEA-COMP:9690"/>
        <dbReference type="ChEBI" id="CHEBI:15378"/>
        <dbReference type="ChEBI" id="CHEBI:29999"/>
        <dbReference type="ChEBI" id="CHEBI:57287"/>
        <dbReference type="ChEBI" id="CHEBI:58343"/>
        <dbReference type="ChEBI" id="CHEBI:64479"/>
        <dbReference type="EC" id="2.7.8.7"/>
    </reaction>
</comment>
<dbReference type="EMBL" id="WHJE01000194">
    <property type="protein sequence ID" value="KAE8762324.1"/>
    <property type="molecule type" value="Genomic_DNA"/>
</dbReference>
<evidence type="ECO:0000256" key="1">
    <source>
        <dbReference type="ARBA" id="ARBA00022516"/>
    </source>
</evidence>
<keyword evidence="12" id="KW-1185">Reference proteome</keyword>
<evidence type="ECO:0000313" key="12">
    <source>
        <dbReference type="Proteomes" id="UP000451860"/>
    </source>
</evidence>
<comment type="subcellular location">
    <subcellularLocation>
        <location evidence="8">Cytoplasm</location>
    </subcellularLocation>
</comment>
<evidence type="ECO:0000256" key="9">
    <source>
        <dbReference type="SAM" id="MobiDB-lite"/>
    </source>
</evidence>
<dbReference type="RefSeq" id="WP_152204683.1">
    <property type="nucleotide sequence ID" value="NZ_VUKF01000066.1"/>
</dbReference>
<dbReference type="InterPro" id="IPR008278">
    <property type="entry name" value="4-PPantetheinyl_Trfase_dom"/>
</dbReference>
<comment type="cofactor">
    <cofactor evidence="8">
        <name>Mg(2+)</name>
        <dbReference type="ChEBI" id="CHEBI:18420"/>
    </cofactor>
</comment>
<proteinExistence type="inferred from homology"/>
<evidence type="ECO:0000256" key="3">
    <source>
        <dbReference type="ARBA" id="ARBA00022723"/>
    </source>
</evidence>
<evidence type="ECO:0000256" key="7">
    <source>
        <dbReference type="ARBA" id="ARBA00023160"/>
    </source>
</evidence>
<comment type="similarity">
    <text evidence="8">Belongs to the P-Pant transferase superfamily. AcpS family.</text>
</comment>
<reference evidence="11 12" key="1">
    <citation type="submission" date="2019-10" db="EMBL/GenBank/DDBJ databases">
        <title>Georgenia wutianyii sp. nov. and Georgenia yuyongxinii sp. nov. isolated from plateau pika (Ochotona curzoniae) in the Qinghai-Tibet plateau of China.</title>
        <authorList>
            <person name="Tian Z."/>
        </authorList>
    </citation>
    <scope>NUCLEOTIDE SEQUENCE [LARGE SCALE GENOMIC DNA]</scope>
    <source>
        <strain evidence="11 12">DSM 21501</strain>
    </source>
</reference>
<organism evidence="11 12">
    <name type="scientific">Georgenia thermotolerans</name>
    <dbReference type="NCBI Taxonomy" id="527326"/>
    <lineage>
        <taxon>Bacteria</taxon>
        <taxon>Bacillati</taxon>
        <taxon>Actinomycetota</taxon>
        <taxon>Actinomycetes</taxon>
        <taxon>Micrococcales</taxon>
        <taxon>Bogoriellaceae</taxon>
        <taxon>Georgenia</taxon>
    </lineage>
</organism>
<accession>A0A7J5UJI2</accession>
<keyword evidence="1 8" id="KW-0444">Lipid biosynthesis</keyword>
<dbReference type="Gene3D" id="3.90.470.20">
    <property type="entry name" value="4'-phosphopantetheinyl transferase domain"/>
    <property type="match status" value="1"/>
</dbReference>
<keyword evidence="8" id="KW-0963">Cytoplasm</keyword>
<keyword evidence="6 8" id="KW-0443">Lipid metabolism</keyword>
<keyword evidence="2 8" id="KW-0808">Transferase</keyword>
<feature type="region of interest" description="Disordered" evidence="9">
    <location>
        <begin position="1"/>
        <end position="22"/>
    </location>
</feature>
<feature type="binding site" evidence="8">
    <location>
        <position position="36"/>
    </location>
    <ligand>
        <name>Mg(2+)</name>
        <dbReference type="ChEBI" id="CHEBI:18420"/>
    </ligand>
</feature>
<evidence type="ECO:0000256" key="8">
    <source>
        <dbReference type="HAMAP-Rule" id="MF_00101"/>
    </source>
</evidence>
<protein>
    <recommendedName>
        <fullName evidence="8">Holo-[acyl-carrier-protein] synthase</fullName>
        <shortName evidence="8">Holo-ACP synthase</shortName>
        <ecNumber evidence="8">2.7.8.7</ecNumber>
    </recommendedName>
    <alternativeName>
        <fullName evidence="8">4'-phosphopantetheinyl transferase AcpS</fullName>
    </alternativeName>
</protein>
<dbReference type="NCBIfam" id="TIGR00556">
    <property type="entry name" value="pantethn_trn"/>
    <property type="match status" value="1"/>
</dbReference>
<dbReference type="InterPro" id="IPR037143">
    <property type="entry name" value="4-PPantetheinyl_Trfase_dom_sf"/>
</dbReference>
<dbReference type="GO" id="GO:0005737">
    <property type="term" value="C:cytoplasm"/>
    <property type="evidence" value="ECO:0007669"/>
    <property type="project" value="UniProtKB-SubCell"/>
</dbReference>
<keyword evidence="3 8" id="KW-0479">Metal-binding</keyword>
<name>A0A7J5UJI2_9MICO</name>
<dbReference type="HAMAP" id="MF_00101">
    <property type="entry name" value="AcpS"/>
    <property type="match status" value="1"/>
</dbReference>
<dbReference type="GO" id="GO:0008897">
    <property type="term" value="F:holo-[acyl-carrier-protein] synthase activity"/>
    <property type="evidence" value="ECO:0007669"/>
    <property type="project" value="UniProtKB-UniRule"/>
</dbReference>
<dbReference type="NCBIfam" id="TIGR00516">
    <property type="entry name" value="acpS"/>
    <property type="match status" value="1"/>
</dbReference>
<keyword evidence="5 8" id="KW-0460">Magnesium</keyword>
<comment type="caution">
    <text evidence="11">The sequence shown here is derived from an EMBL/GenBank/DDBJ whole genome shotgun (WGS) entry which is preliminary data.</text>
</comment>
<dbReference type="OrthoDB" id="517356at2"/>
<evidence type="ECO:0000256" key="6">
    <source>
        <dbReference type="ARBA" id="ARBA00023098"/>
    </source>
</evidence>
<evidence type="ECO:0000313" key="11">
    <source>
        <dbReference type="EMBL" id="KAE8762324.1"/>
    </source>
</evidence>
<dbReference type="AlphaFoldDB" id="A0A7J5UJI2"/>
<evidence type="ECO:0000256" key="5">
    <source>
        <dbReference type="ARBA" id="ARBA00022842"/>
    </source>
</evidence>
<dbReference type="GO" id="GO:0000287">
    <property type="term" value="F:magnesium ion binding"/>
    <property type="evidence" value="ECO:0007669"/>
    <property type="project" value="UniProtKB-UniRule"/>
</dbReference>
<evidence type="ECO:0000259" key="10">
    <source>
        <dbReference type="Pfam" id="PF01648"/>
    </source>
</evidence>
<evidence type="ECO:0000256" key="4">
    <source>
        <dbReference type="ARBA" id="ARBA00022832"/>
    </source>
</evidence>
<dbReference type="InterPro" id="IPR004568">
    <property type="entry name" value="Ppantetheine-prot_Trfase_dom"/>
</dbReference>
<dbReference type="EC" id="2.7.8.7" evidence="8"/>
<dbReference type="InterPro" id="IPR002582">
    <property type="entry name" value="ACPS"/>
</dbReference>
<dbReference type="Pfam" id="PF01648">
    <property type="entry name" value="ACPS"/>
    <property type="match status" value="1"/>
</dbReference>
<dbReference type="GO" id="GO:0006633">
    <property type="term" value="P:fatty acid biosynthetic process"/>
    <property type="evidence" value="ECO:0007669"/>
    <property type="project" value="UniProtKB-UniRule"/>
</dbReference>
<evidence type="ECO:0000256" key="2">
    <source>
        <dbReference type="ARBA" id="ARBA00022679"/>
    </source>
</evidence>
<dbReference type="Proteomes" id="UP000451860">
    <property type="component" value="Unassembled WGS sequence"/>
</dbReference>
<sequence>MGRSRTQPGAGPRFDGHHSPGAAIPAVATGPRLGIDVVDVSRFERVLALRGDALRRRVFTPAELRACRGRPERLARRMAAKEAVAKALSTGIGPVAWRDVEVLSGQGAPAVRLTGAAAAAARAQGLDRWALSLAGDGGRAVAVVVATAVGQR</sequence>
<gene>
    <name evidence="8 11" type="primary">acpS</name>
    <name evidence="11" type="ORF">GB883_19955</name>
</gene>
<feature type="binding site" evidence="8">
    <location>
        <position position="82"/>
    </location>
    <ligand>
        <name>Mg(2+)</name>
        <dbReference type="ChEBI" id="CHEBI:18420"/>
    </ligand>
</feature>
<feature type="domain" description="4'-phosphopantetheinyl transferase" evidence="10">
    <location>
        <begin position="33"/>
        <end position="129"/>
    </location>
</feature>
<comment type="function">
    <text evidence="8">Transfers the 4'-phosphopantetheine moiety from coenzyme A to a Ser of acyl-carrier-protein.</text>
</comment>
<keyword evidence="4 8" id="KW-0276">Fatty acid metabolism</keyword>